<proteinExistence type="predicted"/>
<dbReference type="EMBL" id="AP013066">
    <property type="protein sequence ID" value="BAN34916.1"/>
    <property type="molecule type" value="Genomic_DNA"/>
</dbReference>
<dbReference type="InterPro" id="IPR017598">
    <property type="entry name" value="SulphurTrfase_DndC"/>
</dbReference>
<organism evidence="2 3">
    <name type="scientific">Sulfuricella denitrificans (strain DSM 22764 / NBRC 105220 / skB26)</name>
    <dbReference type="NCBI Taxonomy" id="1163617"/>
    <lineage>
        <taxon>Bacteria</taxon>
        <taxon>Pseudomonadati</taxon>
        <taxon>Pseudomonadota</taxon>
        <taxon>Betaproteobacteria</taxon>
        <taxon>Nitrosomonadales</taxon>
        <taxon>Sulfuricellaceae</taxon>
        <taxon>Sulfuricella</taxon>
    </lineage>
</organism>
<dbReference type="NCBIfam" id="NF005316">
    <property type="entry name" value="PRK06850.1"/>
    <property type="match status" value="1"/>
</dbReference>
<dbReference type="PANTHER" id="PTHR43196">
    <property type="entry name" value="SULFATE ADENYLYLTRANSFERASE SUBUNIT 2"/>
    <property type="match status" value="1"/>
</dbReference>
<feature type="domain" description="Phosphoadenosine phosphosulphate reductase" evidence="1">
    <location>
        <begin position="43"/>
        <end position="228"/>
    </location>
</feature>
<dbReference type="Pfam" id="PF01507">
    <property type="entry name" value="PAPS_reduct"/>
    <property type="match status" value="1"/>
</dbReference>
<gene>
    <name evidence="2" type="ORF">SCD_n01080</name>
</gene>
<dbReference type="SUPFAM" id="SSF52402">
    <property type="entry name" value="Adenine nucleotide alpha hydrolases-like"/>
    <property type="match status" value="1"/>
</dbReference>
<dbReference type="InterPro" id="IPR014729">
    <property type="entry name" value="Rossmann-like_a/b/a_fold"/>
</dbReference>
<accession>S6AG24</accession>
<sequence>MNGQAKVIPISKSVKEQTIAGRPIADLLQEIQTIYKADTRPWVVGYSGGKDSSAILQLVYLALQGLSPEERTKDVYVVSSDTLVETPVVVGIITSTLSKINNAAKQKGLPIYGEQVYPAMDETFWVNLIGKGYPAPTRQFRWCTERMKINPVSQFILGKVAKFGEVVVVLGSRLAESNSRAQVMRKHKIEGRRLSKHSSLPSAYVYTPIEDWSADDVWEFLLTGKAPWGGDHQALFELYKDSNAGECPLVIDTSTPSCGNSRFGCWVCTVVTKDKAMDGLIESGHDWLKPLQRFRNKIYDTTLPENKNTFRNFKRRTGKITSTPTRVEGVAEDIKHIPGPYWLSFRKELLKDLLEAQKLVQQTDPDIQLITKEELEEIRKKWVQDPNEPDWEDSLPSIYREIIGKDLDWATSDAGAFTKLDADLLAELEDKHKVPAALIMKLIELELSMDGLSKRSAIFDRIGTILKQDWGTFEEIMAKHRVCTKTMSHLDNEEEQLKKQYEEFESLKFHAD</sequence>
<dbReference type="AlphaFoldDB" id="S6AG24"/>
<dbReference type="GO" id="GO:0003824">
    <property type="term" value="F:catalytic activity"/>
    <property type="evidence" value="ECO:0007669"/>
    <property type="project" value="InterPro"/>
</dbReference>
<name>S6AG24_SULDS</name>
<dbReference type="InterPro" id="IPR050128">
    <property type="entry name" value="Sulfate_adenylyltrnsfr_sub2"/>
</dbReference>
<dbReference type="HOGENOM" id="CLU_027799_2_1_4"/>
<evidence type="ECO:0000313" key="3">
    <source>
        <dbReference type="Proteomes" id="UP000015559"/>
    </source>
</evidence>
<protein>
    <recommendedName>
        <fullName evidence="1">Phosphoadenosine phosphosulphate reductase domain-containing protein</fullName>
    </recommendedName>
</protein>
<reference evidence="2 3" key="1">
    <citation type="journal article" date="2012" name="Appl. Environ. Microbiol.">
        <title>Draft genome sequence of a psychrotolerant sulfur-oxidizing bacterium, Sulfuricella denitrificans skB26, and proteomic insights into cold adaptation.</title>
        <authorList>
            <person name="Watanabe T."/>
            <person name="Kojima H."/>
            <person name="Fukui M."/>
        </authorList>
    </citation>
    <scope>NUCLEOTIDE SEQUENCE [LARGE SCALE GENOMIC DNA]</scope>
    <source>
        <strain evidence="3">skB26</strain>
    </source>
</reference>
<dbReference type="InterPro" id="IPR002500">
    <property type="entry name" value="PAPS_reduct_dom"/>
</dbReference>
<keyword evidence="3" id="KW-1185">Reference proteome</keyword>
<dbReference type="NCBIfam" id="TIGR03183">
    <property type="entry name" value="DNA_S_dndC"/>
    <property type="match status" value="1"/>
</dbReference>
<dbReference type="Proteomes" id="UP000015559">
    <property type="component" value="Chromosome"/>
</dbReference>
<dbReference type="eggNOG" id="COG0175">
    <property type="taxonomic scope" value="Bacteria"/>
</dbReference>
<dbReference type="STRING" id="1163617.SCD_n01080"/>
<dbReference type="RefSeq" id="WP_009206135.1">
    <property type="nucleotide sequence ID" value="NC_022357.1"/>
</dbReference>
<evidence type="ECO:0000259" key="1">
    <source>
        <dbReference type="Pfam" id="PF01507"/>
    </source>
</evidence>
<dbReference type="OrthoDB" id="9774475at2"/>
<evidence type="ECO:0000313" key="2">
    <source>
        <dbReference type="EMBL" id="BAN34916.1"/>
    </source>
</evidence>
<dbReference type="KEGG" id="sdr:SCD_n01080"/>
<dbReference type="PANTHER" id="PTHR43196:SF2">
    <property type="entry name" value="PHOSPHOADENOSINE PHOSPHOSULFATE REDUCTASE"/>
    <property type="match status" value="1"/>
</dbReference>
<dbReference type="Gene3D" id="3.40.50.620">
    <property type="entry name" value="HUPs"/>
    <property type="match status" value="1"/>
</dbReference>